<dbReference type="EMBL" id="ATMH01000437">
    <property type="protein sequence ID" value="EPY36727.1"/>
    <property type="molecule type" value="Genomic_DNA"/>
</dbReference>
<sequence>MSGATNPWGRLVTPAKQSQVTLDLFNEWQKEQRAAVAARGASSDPHEEEAYNQFMLRQNLNAYVCHRELDSYTACLHEHGLLSYEREPSYRKSSDTADGTSFFQKHFAQNQSTAAAPGGAAQQAFSGGRFEINTKNRMNERMCGRPHRAYVGCMAGREQQEVVLHHAANEARCHALRDEVLQCMEAKQEASRPTQEPQCGAPYRRLLRCGLNFLFDDYWRGLHQVGEAESFQLFELERDDNKKQEYLRMLHSTAQPPPSAEP</sequence>
<reference evidence="1 4" key="1">
    <citation type="journal article" date="2013" name="PLoS ONE">
        <title>Predicting the Proteins of Angomonas deanei, Strigomonas culicis and Their Respective Endosymbionts Reveals New Aspects of the Trypanosomatidae Family.</title>
        <authorList>
            <person name="Motta M.C."/>
            <person name="Martins A.C."/>
            <person name="de Souza S.S."/>
            <person name="Catta-Preta C.M."/>
            <person name="Silva R."/>
            <person name="Klein C.C."/>
            <person name="de Almeida L.G."/>
            <person name="de Lima Cunha O."/>
            <person name="Ciapina L.P."/>
            <person name="Brocchi M."/>
            <person name="Colabardini A.C."/>
            <person name="de Araujo Lima B."/>
            <person name="Machado C.R."/>
            <person name="de Almeida Soares C.M."/>
            <person name="Probst C.M."/>
            <person name="de Menezes C.B."/>
            <person name="Thompson C.E."/>
            <person name="Bartholomeu D.C."/>
            <person name="Gradia D.F."/>
            <person name="Pavoni D.P."/>
            <person name="Grisard E.C."/>
            <person name="Fantinatti-Garboggini F."/>
            <person name="Marchini F.K."/>
            <person name="Rodrigues-Luiz G.F."/>
            <person name="Wagner G."/>
            <person name="Goldman G.H."/>
            <person name="Fietto J.L."/>
            <person name="Elias M.C."/>
            <person name="Goldman M.H."/>
            <person name="Sagot M.F."/>
            <person name="Pereira M."/>
            <person name="Stoco P.H."/>
            <person name="de Mendonca-Neto R.P."/>
            <person name="Teixeira S.M."/>
            <person name="Maciel T.E."/>
            <person name="de Oliveira Mendes T.A."/>
            <person name="Urmenyi T.P."/>
            <person name="de Souza W."/>
            <person name="Schenkman S."/>
            <person name="de Vasconcelos A.T."/>
        </authorList>
    </citation>
    <scope>NUCLEOTIDE SEQUENCE [LARGE SCALE GENOMIC DNA]</scope>
</reference>
<evidence type="ECO:0000313" key="1">
    <source>
        <dbReference type="EMBL" id="EPY25267.1"/>
    </source>
</evidence>
<accession>S9U395</accession>
<evidence type="ECO:0000313" key="2">
    <source>
        <dbReference type="EMBL" id="EPY30006.1"/>
    </source>
</evidence>
<organism evidence="1 4">
    <name type="scientific">Strigomonas culicis</name>
    <dbReference type="NCBI Taxonomy" id="28005"/>
    <lineage>
        <taxon>Eukaryota</taxon>
        <taxon>Discoba</taxon>
        <taxon>Euglenozoa</taxon>
        <taxon>Kinetoplastea</taxon>
        <taxon>Metakinetoplastina</taxon>
        <taxon>Trypanosomatida</taxon>
        <taxon>Trypanosomatidae</taxon>
        <taxon>Strigomonadinae</taxon>
        <taxon>Strigomonas</taxon>
    </lineage>
</organism>
<proteinExistence type="predicted"/>
<gene>
    <name evidence="3" type="ORF">STCU_00437</name>
    <name evidence="2" type="ORF">STCU_04283</name>
    <name evidence="1" type="ORF">STCU_06759</name>
</gene>
<reference evidence="1" key="2">
    <citation type="submission" date="2013-03" db="EMBL/GenBank/DDBJ databases">
        <authorList>
            <person name="Motta M.C.M."/>
            <person name="Martins A.C.A."/>
            <person name="Preta C.M.C.C."/>
            <person name="Silva R."/>
            <person name="de Souza S.S."/>
            <person name="Klein C.C."/>
            <person name="de Almeida L.G.P."/>
            <person name="Cunha O.L."/>
            <person name="Colabardini A.C."/>
            <person name="Lima B.A."/>
            <person name="Machado C.R."/>
            <person name="Soares C.M.A."/>
            <person name="de Menezes C.B.A."/>
            <person name="Bartolomeu D.C."/>
            <person name="Grisard E.C."/>
            <person name="Fantinatti-Garboggini F."/>
            <person name="Rodrigues-Luiz G.F."/>
            <person name="Wagner G."/>
            <person name="Goldman G.H."/>
            <person name="Fietto J.L.R."/>
            <person name="Ciapina L.P."/>
            <person name="Brocchi M."/>
            <person name="Elias M.C."/>
            <person name="Goldman M.H.S."/>
            <person name="Sagot M.-F."/>
            <person name="Pereira M."/>
            <person name="Stoco P.H."/>
            <person name="Teixeira S.M.R."/>
            <person name="de Mendonca-Neto R.P."/>
            <person name="Maciel T.E.F."/>
            <person name="Mendes T.A.O."/>
            <person name="Urmenyi T.P."/>
            <person name="Teixeira M.M.G."/>
            <person name="de Camargo E.F.P."/>
            <person name="de Sousa W."/>
            <person name="Schenkman S."/>
            <person name="de Vasconcelos A.T.R."/>
        </authorList>
    </citation>
    <scope>NUCLEOTIDE SEQUENCE</scope>
</reference>
<evidence type="ECO:0000313" key="3">
    <source>
        <dbReference type="EMBL" id="EPY36727.1"/>
    </source>
</evidence>
<comment type="caution">
    <text evidence="1">The sequence shown here is derived from an EMBL/GenBank/DDBJ whole genome shotgun (WGS) entry which is preliminary data.</text>
</comment>
<evidence type="ECO:0000313" key="4">
    <source>
        <dbReference type="Proteomes" id="UP000015354"/>
    </source>
</evidence>
<dbReference type="OrthoDB" id="270622at2759"/>
<dbReference type="EMBL" id="ATMH01004283">
    <property type="protein sequence ID" value="EPY30006.1"/>
    <property type="molecule type" value="Genomic_DNA"/>
</dbReference>
<protein>
    <submittedName>
        <fullName evidence="1">Uncharacterized protein</fullName>
    </submittedName>
</protein>
<keyword evidence="4" id="KW-1185">Reference proteome</keyword>
<dbReference type="EMBL" id="ATMH01006759">
    <property type="protein sequence ID" value="EPY25267.1"/>
    <property type="molecule type" value="Genomic_DNA"/>
</dbReference>
<dbReference type="AlphaFoldDB" id="S9U395"/>
<name>S9U395_9TRYP</name>
<dbReference type="Proteomes" id="UP000015354">
    <property type="component" value="Unassembled WGS sequence"/>
</dbReference>